<sequence>MTGSLQNRALVRSAVRAFFEERSYVEVETPVLTRHPDLQPTLSYFETEACVRGEAPERCALITSPEYAHKKLIALGTERTFELARVFRNNEPRDAWHELEFTLLEWYRTGASFEDGMEETLELIAFVCKQATGKTQATVDGRHIPLDRAQWDIRSLASLFEEYAGMTLSPTPTRRDYQEALDRAGLSYNSADSIGDLFQRLMLNLVEPALRRAERPMVVAYYPAHEASLACLNENGFAERFEVFIGGIELCNAYGELTDAHEQRQRFEAEQARRRELGEPVYPIDEDLLRALNRIDKPLFGNALGFDRLVALL</sequence>
<evidence type="ECO:0000256" key="3">
    <source>
        <dbReference type="ARBA" id="ARBA00022840"/>
    </source>
</evidence>
<dbReference type="AlphaFoldDB" id="A0A1F7U1H4"/>
<dbReference type="EMBL" id="MGDX01000001">
    <property type="protein sequence ID" value="OGL72072.1"/>
    <property type="molecule type" value="Genomic_DNA"/>
</dbReference>
<dbReference type="SUPFAM" id="SSF55681">
    <property type="entry name" value="Class II aaRS and biotin synthetases"/>
    <property type="match status" value="1"/>
</dbReference>
<organism evidence="5 6">
    <name type="scientific">Candidatus Uhrbacteria bacterium RIFCSPHIGHO2_02_FULL_53_13</name>
    <dbReference type="NCBI Taxonomy" id="1802389"/>
    <lineage>
        <taxon>Bacteria</taxon>
        <taxon>Candidatus Uhriibacteriota</taxon>
    </lineage>
</organism>
<comment type="caution">
    <text evidence="5">The sequence shown here is derived from an EMBL/GenBank/DDBJ whole genome shotgun (WGS) entry which is preliminary data.</text>
</comment>
<feature type="domain" description="Aminoacyl-transfer RNA synthetases class-II family profile" evidence="4">
    <location>
        <begin position="11"/>
        <end position="313"/>
    </location>
</feature>
<dbReference type="InterPro" id="IPR045864">
    <property type="entry name" value="aa-tRNA-synth_II/BPL/LPL"/>
</dbReference>
<dbReference type="PANTHER" id="PTHR42918:SF6">
    <property type="entry name" value="ELONGATION FACTOR P--(R)-BETA-LYSINE LIGASE"/>
    <property type="match status" value="1"/>
</dbReference>
<dbReference type="InterPro" id="IPR004364">
    <property type="entry name" value="Aa-tRNA-synt_II"/>
</dbReference>
<dbReference type="PANTHER" id="PTHR42918">
    <property type="entry name" value="LYSYL-TRNA SYNTHETASE"/>
    <property type="match status" value="1"/>
</dbReference>
<evidence type="ECO:0000256" key="1">
    <source>
        <dbReference type="ARBA" id="ARBA00022598"/>
    </source>
</evidence>
<dbReference type="GO" id="GO:0000049">
    <property type="term" value="F:tRNA binding"/>
    <property type="evidence" value="ECO:0007669"/>
    <property type="project" value="TreeGrafter"/>
</dbReference>
<dbReference type="InterPro" id="IPR006195">
    <property type="entry name" value="aa-tRNA-synth_II"/>
</dbReference>
<evidence type="ECO:0000313" key="6">
    <source>
        <dbReference type="Proteomes" id="UP000177097"/>
    </source>
</evidence>
<dbReference type="GO" id="GO:0006430">
    <property type="term" value="P:lysyl-tRNA aminoacylation"/>
    <property type="evidence" value="ECO:0007669"/>
    <property type="project" value="TreeGrafter"/>
</dbReference>
<name>A0A1F7U1H4_9BACT</name>
<dbReference type="Proteomes" id="UP000177097">
    <property type="component" value="Unassembled WGS sequence"/>
</dbReference>
<evidence type="ECO:0000256" key="2">
    <source>
        <dbReference type="ARBA" id="ARBA00022741"/>
    </source>
</evidence>
<dbReference type="Gene3D" id="3.30.930.10">
    <property type="entry name" value="Bira Bifunctional Protein, Domain 2"/>
    <property type="match status" value="1"/>
</dbReference>
<dbReference type="PROSITE" id="PS50862">
    <property type="entry name" value="AA_TRNA_LIGASE_II"/>
    <property type="match status" value="1"/>
</dbReference>
<keyword evidence="3" id="KW-0067">ATP-binding</keyword>
<protein>
    <recommendedName>
        <fullName evidence="4">Aminoacyl-transfer RNA synthetases class-II family profile domain-containing protein</fullName>
    </recommendedName>
</protein>
<keyword evidence="2" id="KW-0547">Nucleotide-binding</keyword>
<dbReference type="GO" id="GO:0005524">
    <property type="term" value="F:ATP binding"/>
    <property type="evidence" value="ECO:0007669"/>
    <property type="project" value="InterPro"/>
</dbReference>
<dbReference type="Pfam" id="PF00152">
    <property type="entry name" value="tRNA-synt_2"/>
    <property type="match status" value="1"/>
</dbReference>
<proteinExistence type="predicted"/>
<accession>A0A1F7U1H4</accession>
<dbReference type="STRING" id="1802389.A3C17_00050"/>
<keyword evidence="1" id="KW-0436">Ligase</keyword>
<evidence type="ECO:0000259" key="4">
    <source>
        <dbReference type="PROSITE" id="PS50862"/>
    </source>
</evidence>
<dbReference type="GO" id="GO:0005829">
    <property type="term" value="C:cytosol"/>
    <property type="evidence" value="ECO:0007669"/>
    <property type="project" value="TreeGrafter"/>
</dbReference>
<evidence type="ECO:0000313" key="5">
    <source>
        <dbReference type="EMBL" id="OGL72072.1"/>
    </source>
</evidence>
<gene>
    <name evidence="5" type="ORF">A3C17_00050</name>
</gene>
<reference evidence="5 6" key="1">
    <citation type="journal article" date="2016" name="Nat. Commun.">
        <title>Thousands of microbial genomes shed light on interconnected biogeochemical processes in an aquifer system.</title>
        <authorList>
            <person name="Anantharaman K."/>
            <person name="Brown C.T."/>
            <person name="Hug L.A."/>
            <person name="Sharon I."/>
            <person name="Castelle C.J."/>
            <person name="Probst A.J."/>
            <person name="Thomas B.C."/>
            <person name="Singh A."/>
            <person name="Wilkins M.J."/>
            <person name="Karaoz U."/>
            <person name="Brodie E.L."/>
            <person name="Williams K.H."/>
            <person name="Hubbard S.S."/>
            <person name="Banfield J.F."/>
        </authorList>
    </citation>
    <scope>NUCLEOTIDE SEQUENCE [LARGE SCALE GENOMIC DNA]</scope>
</reference>
<dbReference type="GO" id="GO:0004824">
    <property type="term" value="F:lysine-tRNA ligase activity"/>
    <property type="evidence" value="ECO:0007669"/>
    <property type="project" value="TreeGrafter"/>
</dbReference>